<sequence>METLINAVKTVAHALHDTTASPQQQDQSHQDESKSQTSQPTPQPRSPEHPTHIDLSQTRDTAAAGSGAAP</sequence>
<feature type="compositionally biased region" description="Polar residues" evidence="1">
    <location>
        <begin position="18"/>
        <end position="27"/>
    </location>
</feature>
<evidence type="ECO:0000256" key="1">
    <source>
        <dbReference type="SAM" id="MobiDB-lite"/>
    </source>
</evidence>
<organism evidence="2 3">
    <name type="scientific">Rhizophlyctis rosea</name>
    <dbReference type="NCBI Taxonomy" id="64517"/>
    <lineage>
        <taxon>Eukaryota</taxon>
        <taxon>Fungi</taxon>
        <taxon>Fungi incertae sedis</taxon>
        <taxon>Chytridiomycota</taxon>
        <taxon>Chytridiomycota incertae sedis</taxon>
        <taxon>Chytridiomycetes</taxon>
        <taxon>Rhizophlyctidales</taxon>
        <taxon>Rhizophlyctidaceae</taxon>
        <taxon>Rhizophlyctis</taxon>
    </lineage>
</organism>
<reference evidence="2" key="1">
    <citation type="submission" date="2020-05" db="EMBL/GenBank/DDBJ databases">
        <title>Phylogenomic resolution of chytrid fungi.</title>
        <authorList>
            <person name="Stajich J.E."/>
            <person name="Amses K."/>
            <person name="Simmons R."/>
            <person name="Seto K."/>
            <person name="Myers J."/>
            <person name="Bonds A."/>
            <person name="Quandt C.A."/>
            <person name="Barry K."/>
            <person name="Liu P."/>
            <person name="Grigoriev I."/>
            <person name="Longcore J.E."/>
            <person name="James T.Y."/>
        </authorList>
    </citation>
    <scope>NUCLEOTIDE SEQUENCE</scope>
    <source>
        <strain evidence="2">JEL0318</strain>
    </source>
</reference>
<accession>A0AAD5X0T5</accession>
<evidence type="ECO:0000313" key="2">
    <source>
        <dbReference type="EMBL" id="KAJ3041680.1"/>
    </source>
</evidence>
<proteinExistence type="predicted"/>
<dbReference type="EMBL" id="JADGJD010001469">
    <property type="protein sequence ID" value="KAJ3041680.1"/>
    <property type="molecule type" value="Genomic_DNA"/>
</dbReference>
<feature type="region of interest" description="Disordered" evidence="1">
    <location>
        <begin position="1"/>
        <end position="70"/>
    </location>
</feature>
<comment type="caution">
    <text evidence="2">The sequence shown here is derived from an EMBL/GenBank/DDBJ whole genome shotgun (WGS) entry which is preliminary data.</text>
</comment>
<evidence type="ECO:0000313" key="3">
    <source>
        <dbReference type="Proteomes" id="UP001212841"/>
    </source>
</evidence>
<protein>
    <submittedName>
        <fullName evidence="2">Uncharacterized protein</fullName>
    </submittedName>
</protein>
<feature type="non-terminal residue" evidence="2">
    <location>
        <position position="70"/>
    </location>
</feature>
<keyword evidence="3" id="KW-1185">Reference proteome</keyword>
<dbReference type="AlphaFoldDB" id="A0AAD5X0T5"/>
<gene>
    <name evidence="2" type="ORF">HK097_002206</name>
</gene>
<dbReference type="Proteomes" id="UP001212841">
    <property type="component" value="Unassembled WGS sequence"/>
</dbReference>
<name>A0AAD5X0T5_9FUNG</name>